<reference evidence="1 2" key="1">
    <citation type="submission" date="2015-01" db="EMBL/GenBank/DDBJ databases">
        <title>Genome Sequencing of Rickettsiales.</title>
        <authorList>
            <person name="Daugherty S.C."/>
            <person name="Su Q."/>
            <person name="Abolude K."/>
            <person name="Beier-Sexton M."/>
            <person name="Carlyon J.A."/>
            <person name="Carter R."/>
            <person name="Day N.P."/>
            <person name="Dumler S.J."/>
            <person name="Dyachenko V."/>
            <person name="Godinez A."/>
            <person name="Kurtti T.J."/>
            <person name="Lichay M."/>
            <person name="Mullins K.E."/>
            <person name="Ott S."/>
            <person name="Pappas-Brown V."/>
            <person name="Paris D.H."/>
            <person name="Patel P."/>
            <person name="Richards A.L."/>
            <person name="Sadzewicz L."/>
            <person name="Sears K."/>
            <person name="Seidman D."/>
            <person name="Sengamalay N."/>
            <person name="Stenos J."/>
            <person name="Tallon L.J."/>
            <person name="Vincent G."/>
            <person name="Fraser C.M."/>
            <person name="Munderloh U."/>
            <person name="Dunning-Hotopp J.C."/>
        </authorList>
    </citation>
    <scope>NUCLEOTIDE SEQUENCE [LARGE SCALE GENOMIC DNA]</scope>
    <source>
        <strain evidence="1 2">CRT53-1</strain>
    </source>
</reference>
<evidence type="ECO:0000313" key="2">
    <source>
        <dbReference type="Proteomes" id="UP000033722"/>
    </source>
</evidence>
<organism evidence="1 2">
    <name type="scientific">Anaplasma phagocytophilum str. CRT53-1</name>
    <dbReference type="NCBI Taxonomy" id="1359157"/>
    <lineage>
        <taxon>Bacteria</taxon>
        <taxon>Pseudomonadati</taxon>
        <taxon>Pseudomonadota</taxon>
        <taxon>Alphaproteobacteria</taxon>
        <taxon>Rickettsiales</taxon>
        <taxon>Anaplasmataceae</taxon>
        <taxon>Anaplasma</taxon>
        <taxon>phagocytophilum group</taxon>
    </lineage>
</organism>
<sequence>MFSKKSWFRCDLSKVIRRGCDRYLNAACALRYYMQKIATPYFRDAVFIAVYAKYNITYDM</sequence>
<comment type="caution">
    <text evidence="1">The sequence shown here is derived from an EMBL/GenBank/DDBJ whole genome shotgun (WGS) entry which is preliminary data.</text>
</comment>
<dbReference type="EMBL" id="LAOD01000016">
    <property type="protein sequence ID" value="KJV86175.1"/>
    <property type="molecule type" value="Genomic_DNA"/>
</dbReference>
<dbReference type="AlphaFoldDB" id="A0A0F3Q0M0"/>
<dbReference type="Proteomes" id="UP000033722">
    <property type="component" value="Unassembled WGS sequence"/>
</dbReference>
<evidence type="ECO:0000313" key="1">
    <source>
        <dbReference type="EMBL" id="KJV86175.1"/>
    </source>
</evidence>
<proteinExistence type="predicted"/>
<dbReference type="PATRIC" id="fig|1359157.3.peg.342"/>
<name>A0A0F3Q0M0_ANAPH</name>
<accession>A0A0F3Q0M0</accession>
<protein>
    <submittedName>
        <fullName evidence="1">Uncharacterized protein</fullName>
    </submittedName>
</protein>
<gene>
    <name evidence="1" type="ORF">APHCRT_0664</name>
</gene>